<feature type="domain" description="EGF-like" evidence="14">
    <location>
        <begin position="1038"/>
        <end position="1078"/>
    </location>
</feature>
<feature type="domain" description="EGF-like" evidence="14">
    <location>
        <begin position="396"/>
        <end position="435"/>
    </location>
</feature>
<keyword evidence="3 12" id="KW-0245">EGF-like domain</keyword>
<feature type="disulfide bond" evidence="12">
    <location>
        <begin position="622"/>
        <end position="631"/>
    </location>
</feature>
<keyword evidence="11" id="KW-0325">Glycoprotein</keyword>
<dbReference type="SUPFAM" id="SSF57196">
    <property type="entry name" value="EGF/Laminin"/>
    <property type="match status" value="15"/>
</dbReference>
<feature type="disulfide bond" evidence="12">
    <location>
        <begin position="583"/>
        <end position="592"/>
    </location>
</feature>
<evidence type="ECO:0000256" key="5">
    <source>
        <dbReference type="ARBA" id="ARBA00022729"/>
    </source>
</evidence>
<dbReference type="GO" id="GO:0005509">
    <property type="term" value="F:calcium ion binding"/>
    <property type="evidence" value="ECO:0007669"/>
    <property type="project" value="InterPro"/>
</dbReference>
<keyword evidence="8" id="KW-1133">Transmembrane helix</keyword>
<feature type="domain" description="EGF-like" evidence="14">
    <location>
        <begin position="834"/>
        <end position="873"/>
    </location>
</feature>
<keyword evidence="5 13" id="KW-0732">Signal</keyword>
<feature type="disulfide bond" evidence="12">
    <location>
        <begin position="425"/>
        <end position="434"/>
    </location>
</feature>
<evidence type="ECO:0000256" key="8">
    <source>
        <dbReference type="ARBA" id="ARBA00022989"/>
    </source>
</evidence>
<feature type="domain" description="EGF-like" evidence="14">
    <location>
        <begin position="916"/>
        <end position="955"/>
    </location>
</feature>
<dbReference type="GO" id="GO:0007157">
    <property type="term" value="P:heterophilic cell-cell adhesion via plasma membrane cell adhesion molecules"/>
    <property type="evidence" value="ECO:0007669"/>
    <property type="project" value="TreeGrafter"/>
</dbReference>
<feature type="signal peptide" evidence="13">
    <location>
        <begin position="1"/>
        <end position="18"/>
    </location>
</feature>
<keyword evidence="4" id="KW-0812">Transmembrane</keyword>
<dbReference type="SMART" id="SM00179">
    <property type="entry name" value="EGF_CA"/>
    <property type="match status" value="15"/>
</dbReference>
<feature type="disulfide bond" evidence="12">
    <location>
        <begin position="1068"/>
        <end position="1077"/>
    </location>
</feature>
<feature type="disulfide bond" evidence="12">
    <location>
        <begin position="745"/>
        <end position="754"/>
    </location>
</feature>
<dbReference type="PROSITE" id="PS01187">
    <property type="entry name" value="EGF_CA"/>
    <property type="match status" value="5"/>
</dbReference>
<dbReference type="InterPro" id="IPR000742">
    <property type="entry name" value="EGF"/>
</dbReference>
<dbReference type="PRINTS" id="PR01983">
    <property type="entry name" value="NOTCH"/>
</dbReference>
<evidence type="ECO:0000256" key="10">
    <source>
        <dbReference type="ARBA" id="ARBA00023157"/>
    </source>
</evidence>
<evidence type="ECO:0000313" key="15">
    <source>
        <dbReference type="EMBL" id="KRZ44018.1"/>
    </source>
</evidence>
<comment type="subcellular location">
    <subcellularLocation>
        <location evidence="1">Cell membrane</location>
        <topology evidence="1">Single-pass type I membrane protein</topology>
    </subcellularLocation>
</comment>
<dbReference type="InterPro" id="IPR013032">
    <property type="entry name" value="EGF-like_CS"/>
</dbReference>
<evidence type="ECO:0000259" key="14">
    <source>
        <dbReference type="PROSITE" id="PS50026"/>
    </source>
</evidence>
<dbReference type="PANTHER" id="PTHR24049">
    <property type="entry name" value="CRUMBS FAMILY MEMBER"/>
    <property type="match status" value="1"/>
</dbReference>
<feature type="domain" description="EGF-like" evidence="14">
    <location>
        <begin position="675"/>
        <end position="714"/>
    </location>
</feature>
<sequence>MKLLKALLIFIFSISSVAHDDCLFNNDYVQVGNQLIFPIKHMQQEDCYAWVQISRRDELYNSFDFQAHSCETALPQAADFSHKPNVVYNLEDVIIPRETLNRLFKQSMPAFYMTGLYYRKNFNSVAIHYRGRKSIVTRVSMQNISNCEGIFSVISRKRMCFPESFYKNTRMPVNYYELINDDGIEEPFVSIEPLNPYYLDNFFFILCLFQNASVNCLEWDYANRRCKTCAPSFEGYLCEKRKGQGICESSCLYGACSDEDKCECMIGYTGAACETFIGACGSNPCKNGKCKSISYYYVCECDFPYEGFNCDTEINVCENVTCIHGKCISHLYENGSYAAYCDCSEGYTGSDCTTDINECSDTGNPVCLNNGKCVNEIGTYKCICPIGFDGRNCEFETDMCTPNPCHNNASCVIKGQQKDEFECLCSDIFTGKTCETRIDFCEGITCMHGGTCSNLNEGGYECLCNQMLSGKHCEKVLMCEEISCNFGVCKYSVDENRVFCDCINGYTGKYCNWDINECTYQEKPCKNNGTCVNTFGSYKCECPKNFEGTHCEIKIDPCGSNPCSNQATCITLSDDPKEYECQCQIGFEGRLCEIKIDYCKNVTCANGGECINMDDNNYICKCKTGFSGIHCEEIRVCDLVSCVHGTCKYNLFENGDYVSFCDCNPGFQGNDCSIDIDECADEGNYPCLNNGTCFNDVGSYHCQCSIKFEGVHCEKKIDPCGSNPCSNQATCITLSDDPKEYECQCQIGFEGRLCEIKIDYCKNVTCANGGECINMDDNNYICKCKTGFSGIEIRVCDLVSCVHGTCKYNLFENGDYVSFCDCNPGFQGNDCSIDIDECADEGNYPCFNNGTCFNDVGSYHCQCSIKFEGVHCEKKFDPCRSNHCQNQATCVDLDNEINAYECSCKPGFTGKLCETKIDFCKNVTCYFGGECVNLEGDEVGYACKCKVGFSGNHCEKVEICKIAGCVHGNCTYELFCDGEYHYRCECDEGFEGNDCSTDINECETTRSLCSNYGTCINTVGSYICKCVGGYAGKRCENYIEPCLMNPCKNGATCIVYDYGLYVDHHCQCPNGYIGESCEIKINSCKEIVCLHDGECRVRSDGGYICDCPDGYMGKNCEFKHPCPGKFCTEQISSCLYPDTVDDSQCTLCPIGYVGYNCETEIDGCLKVECLNGGTCFSTGLNTFHCNCPKGFYGKYCEKNDLCLGVNCGTGYCSYTPDGGYECICHDGPCLGDNICFGTVCPNDTVCIGDLDYHACYRKPGHDRIKRKPNEYSSLIDEVKVTLLCLFGSLVFFSLVMYFHSR</sequence>
<dbReference type="InterPro" id="IPR051022">
    <property type="entry name" value="Notch_Cell-Fate_Det"/>
</dbReference>
<dbReference type="Pfam" id="PF07645">
    <property type="entry name" value="EGF_CA"/>
    <property type="match status" value="4"/>
</dbReference>
<evidence type="ECO:0000256" key="6">
    <source>
        <dbReference type="ARBA" id="ARBA00022737"/>
    </source>
</evidence>
<dbReference type="PROSITE" id="PS01186">
    <property type="entry name" value="EGF_2"/>
    <property type="match status" value="17"/>
</dbReference>
<feature type="disulfide bond" evidence="12">
    <location>
        <begin position="502"/>
        <end position="511"/>
    </location>
</feature>
<evidence type="ECO:0000313" key="16">
    <source>
        <dbReference type="Proteomes" id="UP000054826"/>
    </source>
</evidence>
<dbReference type="GO" id="GO:0007154">
    <property type="term" value="P:cell communication"/>
    <property type="evidence" value="ECO:0007669"/>
    <property type="project" value="UniProtKB-ARBA"/>
</dbReference>
<dbReference type="GO" id="GO:0005886">
    <property type="term" value="C:plasma membrane"/>
    <property type="evidence" value="ECO:0007669"/>
    <property type="project" value="UniProtKB-SubCell"/>
</dbReference>
<feature type="domain" description="EGF-like" evidence="14">
    <location>
        <begin position="1080"/>
        <end position="1117"/>
    </location>
</feature>
<dbReference type="GO" id="GO:0023052">
    <property type="term" value="P:signaling"/>
    <property type="evidence" value="ECO:0007669"/>
    <property type="project" value="UniProtKB-ARBA"/>
</dbReference>
<dbReference type="FunFam" id="2.10.25.10:FF:000063">
    <property type="entry name" value="Slit guidance ligand 2"/>
    <property type="match status" value="2"/>
</dbReference>
<feature type="disulfide bond" evidence="12">
    <location>
        <begin position="384"/>
        <end position="393"/>
    </location>
</feature>
<dbReference type="CDD" id="cd00054">
    <property type="entry name" value="EGF_CA"/>
    <property type="match status" value="6"/>
</dbReference>
<dbReference type="EMBL" id="JYDV01000007">
    <property type="protein sequence ID" value="KRZ44018.1"/>
    <property type="molecule type" value="Genomic_DNA"/>
</dbReference>
<feature type="disulfide bond" evidence="12">
    <location>
        <begin position="301"/>
        <end position="310"/>
    </location>
</feature>
<evidence type="ECO:0000256" key="12">
    <source>
        <dbReference type="PROSITE-ProRule" id="PRU00076"/>
    </source>
</evidence>
<feature type="disulfide bond" evidence="12">
    <location>
        <begin position="343"/>
        <end position="352"/>
    </location>
</feature>
<keyword evidence="6" id="KW-0677">Repeat</keyword>
<feature type="disulfide bond" evidence="12">
    <location>
        <begin position="464"/>
        <end position="473"/>
    </location>
</feature>
<dbReference type="FunFam" id="2.10.25.10:FF:000327">
    <property type="entry name" value="neurogenic locus notch homolog protein 4"/>
    <property type="match status" value="1"/>
</dbReference>
<dbReference type="SUPFAM" id="SSF57184">
    <property type="entry name" value="Growth factor receptor domain"/>
    <property type="match status" value="1"/>
</dbReference>
<feature type="disulfide bond" evidence="12">
    <location>
        <begin position="317"/>
        <end position="327"/>
    </location>
</feature>
<dbReference type="SMART" id="SM00181">
    <property type="entry name" value="EGF"/>
    <property type="match status" value="25"/>
</dbReference>
<dbReference type="InterPro" id="IPR009030">
    <property type="entry name" value="Growth_fac_rcpt_cys_sf"/>
</dbReference>
<feature type="domain" description="EGF-like" evidence="14">
    <location>
        <begin position="514"/>
        <end position="552"/>
    </location>
</feature>
<reference evidence="15 16" key="1">
    <citation type="submission" date="2015-01" db="EMBL/GenBank/DDBJ databases">
        <title>Evolution of Trichinella species and genotypes.</title>
        <authorList>
            <person name="Korhonen P.K."/>
            <person name="Edoardo P."/>
            <person name="Giuseppe L.R."/>
            <person name="Gasser R.B."/>
        </authorList>
    </citation>
    <scope>NUCLEOTIDE SEQUENCE [LARGE SCALE GENOMIC DNA]</scope>
    <source>
        <strain evidence="15">ISS176</strain>
    </source>
</reference>
<feature type="disulfide bond" evidence="12">
    <location>
        <begin position="479"/>
        <end position="489"/>
    </location>
</feature>
<feature type="domain" description="EGF-like" evidence="14">
    <location>
        <begin position="875"/>
        <end position="914"/>
    </location>
</feature>
<dbReference type="Pfam" id="PF12661">
    <property type="entry name" value="hEGF"/>
    <property type="match status" value="1"/>
</dbReference>
<keyword evidence="2" id="KW-1003">Cell membrane</keyword>
<feature type="domain" description="EGF-like" evidence="14">
    <location>
        <begin position="1160"/>
        <end position="1197"/>
    </location>
</feature>
<feature type="disulfide bond" evidence="12">
    <location>
        <begin position="945"/>
        <end position="954"/>
    </location>
</feature>
<name>A0A0V1K9Z8_TRIPS</name>
<comment type="caution">
    <text evidence="15">The sequence shown here is derived from an EMBL/GenBank/DDBJ whole genome shotgun (WGS) entry which is preliminary data.</text>
</comment>
<feature type="domain" description="EGF-like" evidence="14">
    <location>
        <begin position="437"/>
        <end position="474"/>
    </location>
</feature>
<evidence type="ECO:0000256" key="13">
    <source>
        <dbReference type="SAM" id="SignalP"/>
    </source>
</evidence>
<feature type="disulfide bond" evidence="12">
    <location>
        <begin position="280"/>
        <end position="290"/>
    </location>
</feature>
<dbReference type="PANTHER" id="PTHR24049:SF22">
    <property type="entry name" value="DROSOPHILA CRUMBS HOMOLOG"/>
    <property type="match status" value="1"/>
</dbReference>
<gene>
    <name evidence="15" type="primary">NOTCH1</name>
    <name evidence="15" type="ORF">T4C_8345</name>
</gene>
<dbReference type="FunFam" id="2.10.25.10:FF:000391">
    <property type="entry name" value="Weary, isoform C"/>
    <property type="match status" value="1"/>
</dbReference>
<feature type="domain" description="EGF-like" evidence="14">
    <location>
        <begin position="554"/>
        <end position="593"/>
    </location>
</feature>
<evidence type="ECO:0000256" key="9">
    <source>
        <dbReference type="ARBA" id="ARBA00023136"/>
    </source>
</evidence>
<feature type="disulfide bond" evidence="12">
    <location>
        <begin position="1026"/>
        <end position="1035"/>
    </location>
</feature>
<dbReference type="PROSITE" id="PS50026">
    <property type="entry name" value="EGF_3"/>
    <property type="match status" value="19"/>
</dbReference>
<feature type="disulfide bond" evidence="12">
    <location>
        <begin position="1187"/>
        <end position="1196"/>
    </location>
</feature>
<dbReference type="Gene3D" id="2.10.25.10">
    <property type="entry name" value="Laminin"/>
    <property type="match status" value="19"/>
</dbReference>
<proteinExistence type="predicted"/>
<keyword evidence="9" id="KW-0472">Membrane</keyword>
<feature type="disulfide bond" evidence="12">
    <location>
        <begin position="904"/>
        <end position="913"/>
    </location>
</feature>
<feature type="domain" description="EGF-like" evidence="14">
    <location>
        <begin position="716"/>
        <end position="755"/>
    </location>
</feature>
<feature type="domain" description="EGF-like" evidence="14">
    <location>
        <begin position="595"/>
        <end position="632"/>
    </location>
</feature>
<dbReference type="InterPro" id="IPR049883">
    <property type="entry name" value="NOTCH1_EGF-like"/>
</dbReference>
<dbReference type="InterPro" id="IPR001881">
    <property type="entry name" value="EGF-like_Ca-bd_dom"/>
</dbReference>
<feature type="disulfide bond" evidence="12">
    <location>
        <begin position="704"/>
        <end position="713"/>
    </location>
</feature>
<feature type="disulfide bond" evidence="12">
    <location>
        <begin position="542"/>
        <end position="551"/>
    </location>
</feature>
<dbReference type="Pfam" id="PF00008">
    <property type="entry name" value="EGF"/>
    <property type="match status" value="9"/>
</dbReference>
<dbReference type="GO" id="GO:0045197">
    <property type="term" value="P:establishment or maintenance of epithelial cell apical/basal polarity"/>
    <property type="evidence" value="ECO:0007669"/>
    <property type="project" value="TreeGrafter"/>
</dbReference>
<evidence type="ECO:0000256" key="7">
    <source>
        <dbReference type="ARBA" id="ARBA00022837"/>
    </source>
</evidence>
<evidence type="ECO:0000256" key="1">
    <source>
        <dbReference type="ARBA" id="ARBA00004251"/>
    </source>
</evidence>
<dbReference type="PROSITE" id="PS00010">
    <property type="entry name" value="ASX_HYDROXYL"/>
    <property type="match status" value="5"/>
</dbReference>
<evidence type="ECO:0000256" key="3">
    <source>
        <dbReference type="ARBA" id="ARBA00022536"/>
    </source>
</evidence>
<feature type="chain" id="PRO_5006880882" evidence="13">
    <location>
        <begin position="19"/>
        <end position="1301"/>
    </location>
</feature>
<feature type="domain" description="EGF-like" evidence="14">
    <location>
        <begin position="757"/>
        <end position="797"/>
    </location>
</feature>
<keyword evidence="10 12" id="KW-1015">Disulfide bond</keyword>
<dbReference type="InterPro" id="IPR000152">
    <property type="entry name" value="EGF-type_Asp/Asn_hydroxyl_site"/>
</dbReference>
<comment type="caution">
    <text evidence="12">Lacks conserved residue(s) required for the propagation of feature annotation.</text>
</comment>
<dbReference type="PROSITE" id="PS00022">
    <property type="entry name" value="EGF_1"/>
    <property type="match status" value="21"/>
</dbReference>
<evidence type="ECO:0000256" key="11">
    <source>
        <dbReference type="ARBA" id="ARBA00023180"/>
    </source>
</evidence>
<evidence type="ECO:0000256" key="2">
    <source>
        <dbReference type="ARBA" id="ARBA00022475"/>
    </source>
</evidence>
<feature type="domain" description="EGF-like" evidence="14">
    <location>
        <begin position="475"/>
        <end position="512"/>
    </location>
</feature>
<evidence type="ECO:0000256" key="4">
    <source>
        <dbReference type="ARBA" id="ARBA00022692"/>
    </source>
</evidence>
<dbReference type="Proteomes" id="UP000054826">
    <property type="component" value="Unassembled WGS sequence"/>
</dbReference>
<dbReference type="InterPro" id="IPR018097">
    <property type="entry name" value="EGF_Ca-bd_CS"/>
</dbReference>
<feature type="domain" description="EGF-like" evidence="14">
    <location>
        <begin position="313"/>
        <end position="353"/>
    </location>
</feature>
<organism evidence="15 16">
    <name type="scientific">Trichinella pseudospiralis</name>
    <name type="common">Parasitic roundworm</name>
    <dbReference type="NCBI Taxonomy" id="6337"/>
    <lineage>
        <taxon>Eukaryota</taxon>
        <taxon>Metazoa</taxon>
        <taxon>Ecdysozoa</taxon>
        <taxon>Nematoda</taxon>
        <taxon>Enoplea</taxon>
        <taxon>Dorylaimia</taxon>
        <taxon>Trichinellida</taxon>
        <taxon>Trichinellidae</taxon>
        <taxon>Trichinella</taxon>
    </lineage>
</organism>
<dbReference type="GO" id="GO:0032991">
    <property type="term" value="C:protein-containing complex"/>
    <property type="evidence" value="ECO:0007669"/>
    <property type="project" value="TreeGrafter"/>
</dbReference>
<feature type="disulfide bond" evidence="12">
    <location>
        <begin position="863"/>
        <end position="872"/>
    </location>
</feature>
<keyword evidence="7" id="KW-0106">Calcium</keyword>
<feature type="disulfide bond" evidence="12">
    <location>
        <begin position="1107"/>
        <end position="1116"/>
    </location>
</feature>
<feature type="domain" description="EGF-like" evidence="14">
    <location>
        <begin position="355"/>
        <end position="394"/>
    </location>
</feature>
<protein>
    <submittedName>
        <fullName evidence="15">Neurogenic locus notch-like protein 1</fullName>
    </submittedName>
</protein>
<dbReference type="FunFam" id="2.10.25.10:FF:000125">
    <property type="entry name" value="Neurogenic locus notch protein-like"/>
    <property type="match status" value="1"/>
</dbReference>
<accession>A0A0V1K9Z8</accession>
<feature type="domain" description="EGF-like" evidence="14">
    <location>
        <begin position="998"/>
        <end position="1036"/>
    </location>
</feature>
<feature type="domain" description="EGF-like" evidence="14">
    <location>
        <begin position="276"/>
        <end position="311"/>
    </location>
</feature>